<reference evidence="3" key="1">
    <citation type="journal article" date="2019" name="Int. J. Syst. Evol. Microbiol.">
        <title>The Global Catalogue of Microorganisms (GCM) 10K type strain sequencing project: providing services to taxonomists for standard genome sequencing and annotation.</title>
        <authorList>
            <consortium name="The Broad Institute Genomics Platform"/>
            <consortium name="The Broad Institute Genome Sequencing Center for Infectious Disease"/>
            <person name="Wu L."/>
            <person name="Ma J."/>
        </authorList>
    </citation>
    <scope>NUCLEOTIDE SEQUENCE [LARGE SCALE GENOMIC DNA]</scope>
    <source>
        <strain evidence="3">NBRC 112299</strain>
    </source>
</reference>
<feature type="region of interest" description="Disordered" evidence="1">
    <location>
        <begin position="35"/>
        <end position="93"/>
    </location>
</feature>
<organism evidence="2 3">
    <name type="scientific">Demequina litorisediminis</name>
    <dbReference type="NCBI Taxonomy" id="1849022"/>
    <lineage>
        <taxon>Bacteria</taxon>
        <taxon>Bacillati</taxon>
        <taxon>Actinomycetota</taxon>
        <taxon>Actinomycetes</taxon>
        <taxon>Micrococcales</taxon>
        <taxon>Demequinaceae</taxon>
        <taxon>Demequina</taxon>
    </lineage>
</organism>
<comment type="caution">
    <text evidence="2">The sequence shown here is derived from an EMBL/GenBank/DDBJ whole genome shotgun (WGS) entry which is preliminary data.</text>
</comment>
<dbReference type="EMBL" id="BSUN01000001">
    <property type="protein sequence ID" value="GMA37657.1"/>
    <property type="molecule type" value="Genomic_DNA"/>
</dbReference>
<keyword evidence="3" id="KW-1185">Reference proteome</keyword>
<feature type="compositionally biased region" description="Polar residues" evidence="1">
    <location>
        <begin position="84"/>
        <end position="93"/>
    </location>
</feature>
<gene>
    <name evidence="2" type="ORF">GCM10025876_38610</name>
</gene>
<evidence type="ECO:0000313" key="3">
    <source>
        <dbReference type="Proteomes" id="UP001157125"/>
    </source>
</evidence>
<evidence type="ECO:0000313" key="2">
    <source>
        <dbReference type="EMBL" id="GMA37657.1"/>
    </source>
</evidence>
<feature type="compositionally biased region" description="Basic and acidic residues" evidence="1">
    <location>
        <begin position="69"/>
        <end position="83"/>
    </location>
</feature>
<sequence length="93" mass="10492">MYRHTDVPASEKLMMSGSPSHSLLELLEPEVGERGVQGATGAEEVQEREADGDTVDEVREEQDALEEVPEPRAKRQDGREVQRESQWMNDAKK</sequence>
<protein>
    <submittedName>
        <fullName evidence="2">Uncharacterized protein</fullName>
    </submittedName>
</protein>
<feature type="region of interest" description="Disordered" evidence="1">
    <location>
        <begin position="1"/>
        <end position="21"/>
    </location>
</feature>
<proteinExistence type="predicted"/>
<name>A0ABQ6ILN9_9MICO</name>
<accession>A0ABQ6ILN9</accession>
<dbReference type="Proteomes" id="UP001157125">
    <property type="component" value="Unassembled WGS sequence"/>
</dbReference>
<evidence type="ECO:0000256" key="1">
    <source>
        <dbReference type="SAM" id="MobiDB-lite"/>
    </source>
</evidence>
<feature type="compositionally biased region" description="Acidic residues" evidence="1">
    <location>
        <begin position="52"/>
        <end position="68"/>
    </location>
</feature>